<feature type="region of interest" description="Disordered" evidence="1">
    <location>
        <begin position="79"/>
        <end position="125"/>
    </location>
</feature>
<dbReference type="EMBL" id="RCHU01000532">
    <property type="protein sequence ID" value="TKS02752.1"/>
    <property type="molecule type" value="Genomic_DNA"/>
</dbReference>
<proteinExistence type="predicted"/>
<evidence type="ECO:0000313" key="2">
    <source>
        <dbReference type="EMBL" id="TKS02752.1"/>
    </source>
</evidence>
<sequence>MLSSHGADSLRSASDVNPCASSSDHSPLSPSKLSPSCLDVLPTIIEISSGSKLVDTITIENCSEDEALVAMLLEEEQQDFSFSNDDCGDGSPLSSPPAAPTLPLVPTGGSPQNTPSKASPPASGSRVWWDLFSSDLPSSHYTKL</sequence>
<reference evidence="2" key="1">
    <citation type="submission" date="2018-10" db="EMBL/GenBank/DDBJ databases">
        <title>Population genomic analysis revealed the cold adaptation of white poplar.</title>
        <authorList>
            <person name="Liu Y.-J."/>
        </authorList>
    </citation>
    <scope>NUCLEOTIDE SEQUENCE [LARGE SCALE GENOMIC DNA]</scope>
    <source>
        <strain evidence="2">PAL-ZL1</strain>
    </source>
</reference>
<protein>
    <submittedName>
        <fullName evidence="2">Uncharacterized protein</fullName>
    </submittedName>
</protein>
<gene>
    <name evidence="2" type="ORF">D5086_0000160060</name>
</gene>
<accession>A0A4U5Q036</accession>
<evidence type="ECO:0000256" key="1">
    <source>
        <dbReference type="SAM" id="MobiDB-lite"/>
    </source>
</evidence>
<feature type="region of interest" description="Disordered" evidence="1">
    <location>
        <begin position="1"/>
        <end position="34"/>
    </location>
</feature>
<organism evidence="2">
    <name type="scientific">Populus alba</name>
    <name type="common">White poplar</name>
    <dbReference type="NCBI Taxonomy" id="43335"/>
    <lineage>
        <taxon>Eukaryota</taxon>
        <taxon>Viridiplantae</taxon>
        <taxon>Streptophyta</taxon>
        <taxon>Embryophyta</taxon>
        <taxon>Tracheophyta</taxon>
        <taxon>Spermatophyta</taxon>
        <taxon>Magnoliopsida</taxon>
        <taxon>eudicotyledons</taxon>
        <taxon>Gunneridae</taxon>
        <taxon>Pentapetalae</taxon>
        <taxon>rosids</taxon>
        <taxon>fabids</taxon>
        <taxon>Malpighiales</taxon>
        <taxon>Salicaceae</taxon>
        <taxon>Saliceae</taxon>
        <taxon>Populus</taxon>
    </lineage>
</organism>
<feature type="compositionally biased region" description="Low complexity" evidence="1">
    <location>
        <begin position="21"/>
        <end position="34"/>
    </location>
</feature>
<comment type="caution">
    <text evidence="2">The sequence shown here is derived from an EMBL/GenBank/DDBJ whole genome shotgun (WGS) entry which is preliminary data.</text>
</comment>
<name>A0A4U5Q036_POPAL</name>
<dbReference type="AlphaFoldDB" id="A0A4U5Q036"/>